<evidence type="ECO:0000313" key="3">
    <source>
        <dbReference type="EMBL" id="KAF2015612.1"/>
    </source>
</evidence>
<gene>
    <name evidence="3" type="ORF">BU24DRAFT_181845</name>
</gene>
<evidence type="ECO:0008006" key="5">
    <source>
        <dbReference type="Google" id="ProtNLM"/>
    </source>
</evidence>
<name>A0A6A5XR08_9PLEO</name>
<dbReference type="RefSeq" id="XP_033383951.1">
    <property type="nucleotide sequence ID" value="XM_033521628.1"/>
</dbReference>
<reference evidence="3" key="1">
    <citation type="journal article" date="2020" name="Stud. Mycol.">
        <title>101 Dothideomycetes genomes: a test case for predicting lifestyles and emergence of pathogens.</title>
        <authorList>
            <person name="Haridas S."/>
            <person name="Albert R."/>
            <person name="Binder M."/>
            <person name="Bloem J."/>
            <person name="Labutti K."/>
            <person name="Salamov A."/>
            <person name="Andreopoulos B."/>
            <person name="Baker S."/>
            <person name="Barry K."/>
            <person name="Bills G."/>
            <person name="Bluhm B."/>
            <person name="Cannon C."/>
            <person name="Castanera R."/>
            <person name="Culley D."/>
            <person name="Daum C."/>
            <person name="Ezra D."/>
            <person name="Gonzalez J."/>
            <person name="Henrissat B."/>
            <person name="Kuo A."/>
            <person name="Liang C."/>
            <person name="Lipzen A."/>
            <person name="Lutzoni F."/>
            <person name="Magnuson J."/>
            <person name="Mondo S."/>
            <person name="Nolan M."/>
            <person name="Ohm R."/>
            <person name="Pangilinan J."/>
            <person name="Park H.-J."/>
            <person name="Ramirez L."/>
            <person name="Alfaro M."/>
            <person name="Sun H."/>
            <person name="Tritt A."/>
            <person name="Yoshinaga Y."/>
            <person name="Zwiers L.-H."/>
            <person name="Turgeon B."/>
            <person name="Goodwin S."/>
            <person name="Spatafora J."/>
            <person name="Crous P."/>
            <person name="Grigoriev I."/>
        </authorList>
    </citation>
    <scope>NUCLEOTIDE SEQUENCE</scope>
    <source>
        <strain evidence="3">CBS 175.79</strain>
    </source>
</reference>
<accession>A0A6A5XR08</accession>
<sequence>MFAFFSRSSMIIILLQIKLAYSMSACEIWTMAWSGSVVGGGTPVVRIRALSRPLSGRRPGNQSTPQDTASTVRAAPVREGGGVEEDGVGEEMTMCDHDIYAGSESRAIYSIVQQE</sequence>
<evidence type="ECO:0000256" key="2">
    <source>
        <dbReference type="SAM" id="SignalP"/>
    </source>
</evidence>
<evidence type="ECO:0000313" key="4">
    <source>
        <dbReference type="Proteomes" id="UP000799778"/>
    </source>
</evidence>
<dbReference type="AlphaFoldDB" id="A0A6A5XR08"/>
<organism evidence="3 4">
    <name type="scientific">Aaosphaeria arxii CBS 175.79</name>
    <dbReference type="NCBI Taxonomy" id="1450172"/>
    <lineage>
        <taxon>Eukaryota</taxon>
        <taxon>Fungi</taxon>
        <taxon>Dikarya</taxon>
        <taxon>Ascomycota</taxon>
        <taxon>Pezizomycotina</taxon>
        <taxon>Dothideomycetes</taxon>
        <taxon>Pleosporomycetidae</taxon>
        <taxon>Pleosporales</taxon>
        <taxon>Pleosporales incertae sedis</taxon>
        <taxon>Aaosphaeria</taxon>
    </lineage>
</organism>
<keyword evidence="4" id="KW-1185">Reference proteome</keyword>
<feature type="signal peptide" evidence="2">
    <location>
        <begin position="1"/>
        <end position="25"/>
    </location>
</feature>
<feature type="chain" id="PRO_5025537512" description="Secreted protein" evidence="2">
    <location>
        <begin position="26"/>
        <end position="115"/>
    </location>
</feature>
<evidence type="ECO:0000256" key="1">
    <source>
        <dbReference type="SAM" id="MobiDB-lite"/>
    </source>
</evidence>
<keyword evidence="2" id="KW-0732">Signal</keyword>
<proteinExistence type="predicted"/>
<dbReference type="GeneID" id="54279025"/>
<dbReference type="EMBL" id="ML978069">
    <property type="protein sequence ID" value="KAF2015612.1"/>
    <property type="molecule type" value="Genomic_DNA"/>
</dbReference>
<feature type="region of interest" description="Disordered" evidence="1">
    <location>
        <begin position="51"/>
        <end position="88"/>
    </location>
</feature>
<protein>
    <recommendedName>
        <fullName evidence="5">Secreted protein</fullName>
    </recommendedName>
</protein>
<feature type="compositionally biased region" description="Polar residues" evidence="1">
    <location>
        <begin position="60"/>
        <end position="71"/>
    </location>
</feature>
<dbReference type="Proteomes" id="UP000799778">
    <property type="component" value="Unassembled WGS sequence"/>
</dbReference>